<dbReference type="InterPro" id="IPR050680">
    <property type="entry name" value="YpeA/RimI_acetyltransf"/>
</dbReference>
<dbReference type="PANTHER" id="PTHR43420:SF12">
    <property type="entry name" value="N-ACETYLTRANSFERASE DOMAIN-CONTAINING PROTEIN"/>
    <property type="match status" value="1"/>
</dbReference>
<sequence length="142" mass="16860">MSHEIRALSEEDLPLLQEMETYCFPGEEWTQKMLLSHLEYHQAFVRPQETPKTYALVCETPWEVEIFRIATLPDYRKQGEGKKLLFSLFQTYPTKDFFLEVKENNIPAIQLYETSGFQILEKRKNYYPDGSTAIIMKRNKEL</sequence>
<evidence type="ECO:0000256" key="2">
    <source>
        <dbReference type="ARBA" id="ARBA00023315"/>
    </source>
</evidence>
<name>A0A4V3JXX7_9LEPT</name>
<evidence type="ECO:0000313" key="4">
    <source>
        <dbReference type="EMBL" id="TGN19006.1"/>
    </source>
</evidence>
<dbReference type="RefSeq" id="WP_135760689.1">
    <property type="nucleotide sequence ID" value="NZ_RQHW01000042.1"/>
</dbReference>
<keyword evidence="2" id="KW-0012">Acyltransferase</keyword>
<dbReference type="EMBL" id="RQHW01000042">
    <property type="protein sequence ID" value="TGN19006.1"/>
    <property type="molecule type" value="Genomic_DNA"/>
</dbReference>
<dbReference type="Proteomes" id="UP000298058">
    <property type="component" value="Unassembled WGS sequence"/>
</dbReference>
<dbReference type="Gene3D" id="3.40.630.30">
    <property type="match status" value="1"/>
</dbReference>
<evidence type="ECO:0000256" key="1">
    <source>
        <dbReference type="ARBA" id="ARBA00022679"/>
    </source>
</evidence>
<dbReference type="InterPro" id="IPR000182">
    <property type="entry name" value="GNAT_dom"/>
</dbReference>
<dbReference type="AlphaFoldDB" id="A0A4V3JXX7"/>
<accession>A0A4V3JXX7</accession>
<gene>
    <name evidence="4" type="ORF">EHS15_11385</name>
</gene>
<dbReference type="OrthoDB" id="9797806at2"/>
<dbReference type="Pfam" id="PF00583">
    <property type="entry name" value="Acetyltransf_1"/>
    <property type="match status" value="1"/>
</dbReference>
<dbReference type="PANTHER" id="PTHR43420">
    <property type="entry name" value="ACETYLTRANSFERASE"/>
    <property type="match status" value="1"/>
</dbReference>
<comment type="caution">
    <text evidence="4">The sequence shown here is derived from an EMBL/GenBank/DDBJ whole genome shotgun (WGS) entry which is preliminary data.</text>
</comment>
<organism evidence="4 5">
    <name type="scientific">Leptospira idonii</name>
    <dbReference type="NCBI Taxonomy" id="1193500"/>
    <lineage>
        <taxon>Bacteria</taxon>
        <taxon>Pseudomonadati</taxon>
        <taxon>Spirochaetota</taxon>
        <taxon>Spirochaetia</taxon>
        <taxon>Leptospirales</taxon>
        <taxon>Leptospiraceae</taxon>
        <taxon>Leptospira</taxon>
    </lineage>
</organism>
<keyword evidence="5" id="KW-1185">Reference proteome</keyword>
<dbReference type="CDD" id="cd04301">
    <property type="entry name" value="NAT_SF"/>
    <property type="match status" value="1"/>
</dbReference>
<dbReference type="InterPro" id="IPR016181">
    <property type="entry name" value="Acyl_CoA_acyltransferase"/>
</dbReference>
<proteinExistence type="predicted"/>
<dbReference type="GO" id="GO:0016747">
    <property type="term" value="F:acyltransferase activity, transferring groups other than amino-acyl groups"/>
    <property type="evidence" value="ECO:0007669"/>
    <property type="project" value="InterPro"/>
</dbReference>
<evidence type="ECO:0000313" key="5">
    <source>
        <dbReference type="Proteomes" id="UP000298058"/>
    </source>
</evidence>
<protein>
    <submittedName>
        <fullName evidence="4">GNAT family N-acetyltransferase</fullName>
    </submittedName>
</protein>
<keyword evidence="1 4" id="KW-0808">Transferase</keyword>
<dbReference type="PROSITE" id="PS51186">
    <property type="entry name" value="GNAT"/>
    <property type="match status" value="1"/>
</dbReference>
<reference evidence="4" key="1">
    <citation type="journal article" date="2019" name="PLoS Negl. Trop. Dis.">
        <title>Revisiting the worldwide diversity of Leptospira species in the environment.</title>
        <authorList>
            <person name="Vincent A.T."/>
            <person name="Schiettekatte O."/>
            <person name="Bourhy P."/>
            <person name="Veyrier F.J."/>
            <person name="Picardeau M."/>
        </authorList>
    </citation>
    <scope>NUCLEOTIDE SEQUENCE [LARGE SCALE GENOMIC DNA]</scope>
    <source>
        <strain evidence="4">201300427</strain>
    </source>
</reference>
<evidence type="ECO:0000259" key="3">
    <source>
        <dbReference type="PROSITE" id="PS51186"/>
    </source>
</evidence>
<feature type="domain" description="N-acetyltransferase" evidence="3">
    <location>
        <begin position="3"/>
        <end position="141"/>
    </location>
</feature>
<dbReference type="SUPFAM" id="SSF55729">
    <property type="entry name" value="Acyl-CoA N-acyltransferases (Nat)"/>
    <property type="match status" value="1"/>
</dbReference>